<evidence type="ECO:0000313" key="2">
    <source>
        <dbReference type="EMBL" id="OQW49712.1"/>
    </source>
</evidence>
<dbReference type="AlphaFoldDB" id="A0A1W9HR25"/>
<dbReference type="GO" id="GO:0003677">
    <property type="term" value="F:DNA binding"/>
    <property type="evidence" value="ECO:0007669"/>
    <property type="project" value="InterPro"/>
</dbReference>
<dbReference type="RefSeq" id="WP_376799933.1">
    <property type="nucleotide sequence ID" value="NZ_DBNB01000008.1"/>
</dbReference>
<evidence type="ECO:0000313" key="3">
    <source>
        <dbReference type="Proteomes" id="UP000192872"/>
    </source>
</evidence>
<dbReference type="Proteomes" id="UP000192872">
    <property type="component" value="Unassembled WGS sequence"/>
</dbReference>
<dbReference type="GO" id="GO:0008270">
    <property type="term" value="F:zinc ion binding"/>
    <property type="evidence" value="ECO:0007669"/>
    <property type="project" value="InterPro"/>
</dbReference>
<dbReference type="InterPro" id="IPR041920">
    <property type="entry name" value="ROS/MUCR_sf"/>
</dbReference>
<evidence type="ECO:0000256" key="1">
    <source>
        <dbReference type="ARBA" id="ARBA00007031"/>
    </source>
</evidence>
<accession>A0A1W9HR25</accession>
<dbReference type="Pfam" id="PF05443">
    <property type="entry name" value="ROS_MUCR"/>
    <property type="match status" value="1"/>
</dbReference>
<sequence>MTEATSNETLIELAADIVSAYVSKNPLSPSDLTGLIGDVYAALRRTTTGESPVSTEPLKPAVSLKKSITADYIICLEDGKKFKSLKRHLRTHYNLSPEQYREKWGLPSDYPMVAPNYAQARSQLAKKMGLGQQRRKRSR</sequence>
<dbReference type="InterPro" id="IPR008807">
    <property type="entry name" value="ROS_MUCR"/>
</dbReference>
<gene>
    <name evidence="2" type="ORF">A4S15_03110</name>
</gene>
<dbReference type="EMBL" id="LWDL01000031">
    <property type="protein sequence ID" value="OQW49712.1"/>
    <property type="molecule type" value="Genomic_DNA"/>
</dbReference>
<proteinExistence type="inferred from homology"/>
<comment type="caution">
    <text evidence="2">The sequence shown here is derived from an EMBL/GenBank/DDBJ whole genome shotgun (WGS) entry which is preliminary data.</text>
</comment>
<dbReference type="STRING" id="1827387.A4S15_03110"/>
<dbReference type="GO" id="GO:0006355">
    <property type="term" value="P:regulation of DNA-templated transcription"/>
    <property type="evidence" value="ECO:0007669"/>
    <property type="project" value="InterPro"/>
</dbReference>
<organism evidence="2 3">
    <name type="scientific">Candidatus Raskinella chloraquaticus</name>
    <dbReference type="NCBI Taxonomy" id="1951219"/>
    <lineage>
        <taxon>Bacteria</taxon>
        <taxon>Pseudomonadati</taxon>
        <taxon>Pseudomonadota</taxon>
        <taxon>Alphaproteobacteria</taxon>
        <taxon>Hyphomicrobiales</taxon>
        <taxon>Phreatobacteraceae</taxon>
        <taxon>Candidatus Raskinella</taxon>
    </lineage>
</organism>
<reference evidence="2 3" key="1">
    <citation type="journal article" date="2017" name="Water Res.">
        <title>Comammox in drinking water systems.</title>
        <authorList>
            <person name="Wang Y."/>
            <person name="Ma L."/>
            <person name="Mao Y."/>
            <person name="Jiang X."/>
            <person name="Xia Y."/>
            <person name="Yu K."/>
            <person name="Li B."/>
            <person name="Zhang T."/>
        </authorList>
    </citation>
    <scope>NUCLEOTIDE SEQUENCE [LARGE SCALE GENOMIC DNA]</scope>
    <source>
        <strain evidence="2">SG_bin8</strain>
    </source>
</reference>
<comment type="similarity">
    <text evidence="1">Belongs to the ros/MucR family.</text>
</comment>
<dbReference type="Gene3D" id="1.10.10.1550">
    <property type="entry name" value="ROS/MUCR transcriptional regulator protein"/>
    <property type="match status" value="1"/>
</dbReference>
<protein>
    <submittedName>
        <fullName evidence="2">MucR family transcriptional regulator</fullName>
    </submittedName>
</protein>
<name>A0A1W9HR25_9HYPH</name>